<dbReference type="KEGG" id="nta:107770049"/>
<dbReference type="PaxDb" id="4097-A0A1S3XYK6"/>
<dbReference type="RefSeq" id="XP_016444797.1">
    <property type="nucleotide sequence ID" value="XM_016589311.1"/>
</dbReference>
<reference evidence="3" key="1">
    <citation type="submission" date="2025-08" db="UniProtKB">
        <authorList>
            <consortium name="RefSeq"/>
        </authorList>
    </citation>
    <scope>IDENTIFICATION</scope>
</reference>
<dbReference type="PANTHER" id="PTHR37610:SF6">
    <property type="entry name" value="GAG-POLYPEPTIDE OF LTR COPIA-TYPE-RELATED"/>
    <property type="match status" value="1"/>
</dbReference>
<dbReference type="InterPro" id="IPR005162">
    <property type="entry name" value="Retrotrans_gag_dom"/>
</dbReference>
<sequence>MDDKSISSSSIAQVTDLAGTDAGKTAIDPSHSFYLHPSDSLGMLLVNTVFDGKGYGGWRREILIALLAKNKVGFIDGSISQPKTSSDSFKSWARCNDMVISWLLDALSKEIAESVLYSKISQQIWNELEERFGQSNGPQVYHLQKQISELAQGNLDIAGYYTKLKRLWDNLDNLDTCQHCTCDCHCGDKANTFKSQQDDGLSSSL</sequence>
<evidence type="ECO:0000259" key="1">
    <source>
        <dbReference type="Pfam" id="PF03732"/>
    </source>
</evidence>
<dbReference type="InterPro" id="IPR029472">
    <property type="entry name" value="Copia-like_N"/>
</dbReference>
<evidence type="ECO:0000259" key="2">
    <source>
        <dbReference type="Pfam" id="PF14244"/>
    </source>
</evidence>
<dbReference type="Pfam" id="PF14244">
    <property type="entry name" value="Retrotran_gag_3"/>
    <property type="match status" value="1"/>
</dbReference>
<evidence type="ECO:0008006" key="4">
    <source>
        <dbReference type="Google" id="ProtNLM"/>
    </source>
</evidence>
<dbReference type="OrthoDB" id="5544992at2759"/>
<feature type="domain" description="Retrotransposon gag" evidence="1">
    <location>
        <begin position="104"/>
        <end position="173"/>
    </location>
</feature>
<name>A0A1S3XYK6_TOBAC</name>
<evidence type="ECO:0000313" key="3">
    <source>
        <dbReference type="RefSeq" id="XP_016444797.1"/>
    </source>
</evidence>
<accession>A0A1S3XYK6</accession>
<gene>
    <name evidence="3" type="primary">LOC107770049</name>
</gene>
<dbReference type="Pfam" id="PF03732">
    <property type="entry name" value="Retrotrans_gag"/>
    <property type="match status" value="1"/>
</dbReference>
<dbReference type="PANTHER" id="PTHR37610">
    <property type="entry name" value="CCHC-TYPE DOMAIN-CONTAINING PROTEIN"/>
    <property type="match status" value="1"/>
</dbReference>
<proteinExistence type="predicted"/>
<dbReference type="AlphaFoldDB" id="A0A1S3XYK6"/>
<feature type="domain" description="Retrotransposon Copia-like N-terminal" evidence="2">
    <location>
        <begin position="36"/>
        <end position="83"/>
    </location>
</feature>
<protein>
    <recommendedName>
        <fullName evidence="4">Retrotransposon Copia-like N-terminal domain-containing protein</fullName>
    </recommendedName>
</protein>
<organism evidence="3">
    <name type="scientific">Nicotiana tabacum</name>
    <name type="common">Common tobacco</name>
    <dbReference type="NCBI Taxonomy" id="4097"/>
    <lineage>
        <taxon>Eukaryota</taxon>
        <taxon>Viridiplantae</taxon>
        <taxon>Streptophyta</taxon>
        <taxon>Embryophyta</taxon>
        <taxon>Tracheophyta</taxon>
        <taxon>Spermatophyta</taxon>
        <taxon>Magnoliopsida</taxon>
        <taxon>eudicotyledons</taxon>
        <taxon>Gunneridae</taxon>
        <taxon>Pentapetalae</taxon>
        <taxon>asterids</taxon>
        <taxon>lamiids</taxon>
        <taxon>Solanales</taxon>
        <taxon>Solanaceae</taxon>
        <taxon>Nicotianoideae</taxon>
        <taxon>Nicotianeae</taxon>
        <taxon>Nicotiana</taxon>
    </lineage>
</organism>
<dbReference type="OMA" id="SWARCND"/>